<feature type="domain" description="HTH cro/C1-type" evidence="3">
    <location>
        <begin position="8"/>
        <end position="42"/>
    </location>
</feature>
<dbReference type="PROSITE" id="PS50943">
    <property type="entry name" value="HTH_CROC1"/>
    <property type="match status" value="1"/>
</dbReference>
<dbReference type="InterPro" id="IPR025194">
    <property type="entry name" value="RodZ-like_C"/>
</dbReference>
<comment type="caution">
    <text evidence="4">The sequence shown here is derived from an EMBL/GenBank/DDBJ whole genome shotgun (WGS) entry which is preliminary data.</text>
</comment>
<dbReference type="PATRIC" id="fig|159743.3.peg.757"/>
<feature type="compositionally biased region" description="Polar residues" evidence="1">
    <location>
        <begin position="321"/>
        <end position="337"/>
    </location>
</feature>
<gene>
    <name evidence="4" type="ORF">QD47_03495</name>
</gene>
<proteinExistence type="predicted"/>
<dbReference type="SMART" id="SM00530">
    <property type="entry name" value="HTH_XRE"/>
    <property type="match status" value="1"/>
</dbReference>
<keyword evidence="2" id="KW-0472">Membrane</keyword>
<keyword evidence="2" id="KW-1133">Transmembrane helix</keyword>
<keyword evidence="5" id="KW-1185">Reference proteome</keyword>
<dbReference type="Proteomes" id="UP000032534">
    <property type="component" value="Unassembled WGS sequence"/>
</dbReference>
<feature type="transmembrane region" description="Helical" evidence="2">
    <location>
        <begin position="104"/>
        <end position="125"/>
    </location>
</feature>
<dbReference type="Gene3D" id="1.10.260.40">
    <property type="entry name" value="lambda repressor-like DNA-binding domains"/>
    <property type="match status" value="1"/>
</dbReference>
<evidence type="ECO:0000313" key="4">
    <source>
        <dbReference type="EMBL" id="KJD46881.1"/>
    </source>
</evidence>
<reference evidence="4 5" key="1">
    <citation type="submission" date="2014-11" db="EMBL/GenBank/DDBJ databases">
        <title>Draft Genome Sequences of Paenibacillus polymyxa NRRL B-30509 and Paenibacillus terrae NRRL B-30644, Strains from a Poultry Environment that Produce Tridecaptin A and Paenicidins.</title>
        <authorList>
            <person name="van Belkum M.J."/>
            <person name="Lohans C.T."/>
            <person name="Vederas J.C."/>
        </authorList>
    </citation>
    <scope>NUCLEOTIDE SEQUENCE [LARGE SCALE GENOMIC DNA]</scope>
    <source>
        <strain evidence="4 5">NRRL B-30644</strain>
    </source>
</reference>
<sequence>MSELGQQLKEARLQKGLSLDDVQEMTKIRKRYLEAIETGDYKVLPGSFYVRAFIKTYAETVGLNPDEILEGHKSNVPEPEPEAVMEPVTQKRSSRPATIGNLKWLPTALMWLFLVLIVGVIYAYWVSNNHTAPKTAENTTPITTPSTSIPNSTKEGTTTPPQNTTTTPPQGSGQTTTPNNGQTAAPNGGGGQTTPDTGQTGQTQPPGGTGTGTDMTTPDSSQQPNTTTPQQGVTVAQDGKQGKTTIFKVSSATGATVKVDIKATGESWLEVYKGQNSRGEKLSYGMTKSGDALSFDIGPEGLYIKSGRSSATDISVAGQPITDNKSTTRVLIQQGEASSTGTSAGVSGTTTDSTTGSTDSTQSGTDSSTTGGE</sequence>
<feature type="compositionally biased region" description="Low complexity" evidence="1">
    <location>
        <begin position="193"/>
        <end position="231"/>
    </location>
</feature>
<dbReference type="InterPro" id="IPR050400">
    <property type="entry name" value="Bact_Cytoskel_RodZ"/>
</dbReference>
<feature type="region of interest" description="Disordered" evidence="1">
    <location>
        <begin position="316"/>
        <end position="373"/>
    </location>
</feature>
<dbReference type="RefSeq" id="WP_044644820.1">
    <property type="nucleotide sequence ID" value="NZ_JTHP01000004.1"/>
</dbReference>
<name>A0A0D7X667_9BACL</name>
<evidence type="ECO:0000313" key="5">
    <source>
        <dbReference type="Proteomes" id="UP000032534"/>
    </source>
</evidence>
<dbReference type="Pfam" id="PF13413">
    <property type="entry name" value="HTH_25"/>
    <property type="match status" value="1"/>
</dbReference>
<feature type="region of interest" description="Disordered" evidence="1">
    <location>
        <begin position="72"/>
        <end position="95"/>
    </location>
</feature>
<keyword evidence="2" id="KW-0812">Transmembrane</keyword>
<dbReference type="OrthoDB" id="9797543at2"/>
<dbReference type="GO" id="GO:0003677">
    <property type="term" value="F:DNA binding"/>
    <property type="evidence" value="ECO:0007669"/>
    <property type="project" value="InterPro"/>
</dbReference>
<dbReference type="InterPro" id="IPR010982">
    <property type="entry name" value="Lambda_DNA-bd_dom_sf"/>
</dbReference>
<accession>A0A0D7X667</accession>
<organism evidence="4 5">
    <name type="scientific">Paenibacillus terrae</name>
    <dbReference type="NCBI Taxonomy" id="159743"/>
    <lineage>
        <taxon>Bacteria</taxon>
        <taxon>Bacillati</taxon>
        <taxon>Bacillota</taxon>
        <taxon>Bacilli</taxon>
        <taxon>Bacillales</taxon>
        <taxon>Paenibacillaceae</taxon>
        <taxon>Paenibacillus</taxon>
    </lineage>
</organism>
<evidence type="ECO:0000256" key="2">
    <source>
        <dbReference type="SAM" id="Phobius"/>
    </source>
</evidence>
<evidence type="ECO:0000259" key="3">
    <source>
        <dbReference type="PROSITE" id="PS50943"/>
    </source>
</evidence>
<dbReference type="CDD" id="cd00093">
    <property type="entry name" value="HTH_XRE"/>
    <property type="match status" value="1"/>
</dbReference>
<protein>
    <submittedName>
        <fullName evidence="4">XRE family transcriptional regulator</fullName>
    </submittedName>
</protein>
<feature type="compositionally biased region" description="Low complexity" evidence="1">
    <location>
        <begin position="338"/>
        <end position="373"/>
    </location>
</feature>
<dbReference type="PANTHER" id="PTHR34475">
    <property type="match status" value="1"/>
</dbReference>
<feature type="region of interest" description="Disordered" evidence="1">
    <location>
        <begin position="132"/>
        <end position="239"/>
    </location>
</feature>
<dbReference type="EMBL" id="JTHP01000004">
    <property type="protein sequence ID" value="KJD46881.1"/>
    <property type="molecule type" value="Genomic_DNA"/>
</dbReference>
<evidence type="ECO:0000256" key="1">
    <source>
        <dbReference type="SAM" id="MobiDB-lite"/>
    </source>
</evidence>
<dbReference type="PANTHER" id="PTHR34475:SF1">
    <property type="entry name" value="CYTOSKELETON PROTEIN RODZ"/>
    <property type="match status" value="1"/>
</dbReference>
<feature type="compositionally biased region" description="Low complexity" evidence="1">
    <location>
        <begin position="138"/>
        <end position="178"/>
    </location>
</feature>
<dbReference type="InterPro" id="IPR001387">
    <property type="entry name" value="Cro/C1-type_HTH"/>
</dbReference>
<dbReference type="SUPFAM" id="SSF47413">
    <property type="entry name" value="lambda repressor-like DNA-binding domains"/>
    <property type="match status" value="1"/>
</dbReference>
<dbReference type="AlphaFoldDB" id="A0A0D7X667"/>
<dbReference type="Pfam" id="PF13464">
    <property type="entry name" value="RodZ_C"/>
    <property type="match status" value="1"/>
</dbReference>